<keyword evidence="3" id="KW-0804">Transcription</keyword>
<organism evidence="5 6">
    <name type="scientific">Flavimaribacter sediminis</name>
    <dbReference type="NCBI Taxonomy" id="2865987"/>
    <lineage>
        <taxon>Bacteria</taxon>
        <taxon>Pseudomonadati</taxon>
        <taxon>Pseudomonadota</taxon>
        <taxon>Alphaproteobacteria</taxon>
        <taxon>Hyphomicrobiales</taxon>
        <taxon>Rhizobiaceae</taxon>
        <taxon>Flavimaribacter</taxon>
    </lineage>
</organism>
<evidence type="ECO:0000259" key="4">
    <source>
        <dbReference type="SMART" id="SM00738"/>
    </source>
</evidence>
<dbReference type="Gene3D" id="3.30.70.940">
    <property type="entry name" value="NusG, N-terminal domain"/>
    <property type="match status" value="1"/>
</dbReference>
<dbReference type="RefSeq" id="WP_220226897.1">
    <property type="nucleotide sequence ID" value="NZ_JAICBX010000001.1"/>
</dbReference>
<accession>A0AAE2ZHJ9</accession>
<dbReference type="PANTHER" id="PTHR30265:SF4">
    <property type="entry name" value="KOW MOTIF FAMILY PROTEIN, EXPRESSED"/>
    <property type="match status" value="1"/>
</dbReference>
<dbReference type="SUPFAM" id="SSF82679">
    <property type="entry name" value="N-utilization substance G protein NusG, N-terminal domain"/>
    <property type="match status" value="1"/>
</dbReference>
<comment type="caution">
    <text evidence="5">The sequence shown here is derived from an EMBL/GenBank/DDBJ whole genome shotgun (WGS) entry which is preliminary data.</text>
</comment>
<evidence type="ECO:0000256" key="2">
    <source>
        <dbReference type="ARBA" id="ARBA00023015"/>
    </source>
</evidence>
<evidence type="ECO:0000313" key="5">
    <source>
        <dbReference type="EMBL" id="MBW8636194.1"/>
    </source>
</evidence>
<keyword evidence="2" id="KW-0805">Transcription regulation</keyword>
<dbReference type="GO" id="GO:0006354">
    <property type="term" value="P:DNA-templated transcription elongation"/>
    <property type="evidence" value="ECO:0007669"/>
    <property type="project" value="InterPro"/>
</dbReference>
<dbReference type="PANTHER" id="PTHR30265">
    <property type="entry name" value="RHO-INTERACTING TRANSCRIPTION TERMINATION FACTOR NUSG"/>
    <property type="match status" value="1"/>
</dbReference>
<dbReference type="InterPro" id="IPR043425">
    <property type="entry name" value="NusG-like"/>
</dbReference>
<proteinExistence type="predicted"/>
<dbReference type="InterPro" id="IPR006645">
    <property type="entry name" value="NGN-like_dom"/>
</dbReference>
<dbReference type="EMBL" id="JAICBX010000001">
    <property type="protein sequence ID" value="MBW8636194.1"/>
    <property type="molecule type" value="Genomic_DNA"/>
</dbReference>
<dbReference type="SMART" id="SM00738">
    <property type="entry name" value="NGN"/>
    <property type="match status" value="1"/>
</dbReference>
<keyword evidence="1" id="KW-0889">Transcription antitermination</keyword>
<evidence type="ECO:0000256" key="3">
    <source>
        <dbReference type="ARBA" id="ARBA00023163"/>
    </source>
</evidence>
<reference evidence="5" key="1">
    <citation type="submission" date="2021-08" db="EMBL/GenBank/DDBJ databases">
        <title>Hoeflea bacterium WL0058 sp. nov., isolated from the sediment.</title>
        <authorList>
            <person name="Wang L."/>
            <person name="Zhang D."/>
        </authorList>
    </citation>
    <scope>NUCLEOTIDE SEQUENCE</scope>
    <source>
        <strain evidence="5">WL0058</strain>
    </source>
</reference>
<feature type="domain" description="NusG-like N-terminal" evidence="4">
    <location>
        <begin position="1"/>
        <end position="95"/>
    </location>
</feature>
<protein>
    <recommendedName>
        <fullName evidence="4">NusG-like N-terminal domain-containing protein</fullName>
    </recommendedName>
</protein>
<dbReference type="InterPro" id="IPR036735">
    <property type="entry name" value="NGN_dom_sf"/>
</dbReference>
<keyword evidence="6" id="KW-1185">Reference proteome</keyword>
<evidence type="ECO:0000256" key="1">
    <source>
        <dbReference type="ARBA" id="ARBA00022814"/>
    </source>
</evidence>
<dbReference type="Proteomes" id="UP001196509">
    <property type="component" value="Unassembled WGS sequence"/>
</dbReference>
<evidence type="ECO:0000313" key="6">
    <source>
        <dbReference type="Proteomes" id="UP001196509"/>
    </source>
</evidence>
<dbReference type="AlphaFoldDB" id="A0AAE2ZHJ9"/>
<sequence length="159" mass="17648">MVATKPARERLACTQLKNQGFEVFFPEIRKIVLRGGLERALRKPLFPGYLFVAYEEDATRWRSINGTLGVKNLLMQSQKPGVLPSGFVEALQENCSGDGLVEQYRFLSVGDNASFARGAFATHIGKLLEVDAKGRVAILLNLLASERRVVTRLENLTPV</sequence>
<dbReference type="GO" id="GO:0031564">
    <property type="term" value="P:transcription antitermination"/>
    <property type="evidence" value="ECO:0007669"/>
    <property type="project" value="UniProtKB-KW"/>
</dbReference>
<name>A0AAE2ZHJ9_9HYPH</name>
<gene>
    <name evidence="5" type="ORF">K1W69_03260</name>
</gene>
<dbReference type="Pfam" id="PF02357">
    <property type="entry name" value="NusG"/>
    <property type="match status" value="1"/>
</dbReference>